<evidence type="ECO:0000256" key="7">
    <source>
        <dbReference type="ARBA" id="ARBA00022723"/>
    </source>
</evidence>
<reference evidence="22 23" key="1">
    <citation type="journal article" date="2009" name="Nature">
        <title>Evolution of pathogenicity and sexual reproduction in eight Candida genomes.</title>
        <authorList>
            <person name="Butler G."/>
            <person name="Rasmussen M.D."/>
            <person name="Lin M.F."/>
            <person name="Santos M.A."/>
            <person name="Sakthikumar S."/>
            <person name="Munro C.A."/>
            <person name="Rheinbay E."/>
            <person name="Grabherr M."/>
            <person name="Forche A."/>
            <person name="Reedy J.L."/>
            <person name="Agrafioti I."/>
            <person name="Arnaud M.B."/>
            <person name="Bates S."/>
            <person name="Brown A.J."/>
            <person name="Brunke S."/>
            <person name="Costanzo M.C."/>
            <person name="Fitzpatrick D.A."/>
            <person name="de Groot P.W."/>
            <person name="Harris D."/>
            <person name="Hoyer L.L."/>
            <person name="Hube B."/>
            <person name="Klis F.M."/>
            <person name="Kodira C."/>
            <person name="Lennard N."/>
            <person name="Logue M.E."/>
            <person name="Martin R."/>
            <person name="Neiman A.M."/>
            <person name="Nikolaou E."/>
            <person name="Quail M.A."/>
            <person name="Quinn J."/>
            <person name="Santos M.C."/>
            <person name="Schmitzberger F.F."/>
            <person name="Sherlock G."/>
            <person name="Shah P."/>
            <person name="Silverstein K.A."/>
            <person name="Skrzypek M.S."/>
            <person name="Soll D."/>
            <person name="Staggs R."/>
            <person name="Stansfield I."/>
            <person name="Stumpf M.P."/>
            <person name="Sudbery P.E."/>
            <person name="Srikantha T."/>
            <person name="Zeng Q."/>
            <person name="Berman J."/>
            <person name="Berriman M."/>
            <person name="Heitman J."/>
            <person name="Gow N.A."/>
            <person name="Lorenz M.C."/>
            <person name="Birren B.W."/>
            <person name="Kellis M."/>
            <person name="Cuomo C.A."/>
        </authorList>
    </citation>
    <scope>NUCLEOTIDE SEQUENCE [LARGE SCALE GENOMIC DNA]</scope>
    <source>
        <strain evidence="23">ATCC 11503 / BCRC 21390 / CBS 2605 / JCM 1781 / NBRC 1676 / NRRL YB-4239</strain>
    </source>
</reference>
<comment type="subcellular location">
    <subcellularLocation>
        <location evidence="16">Cytoplasm</location>
    </subcellularLocation>
    <subcellularLocation>
        <location evidence="1 16">Cytoplasmic vesicle</location>
        <location evidence="1 16">COPII-coated vesicle membrane</location>
        <topology evidence="1 16">Peripheral membrane protein</topology>
        <orientation evidence="1 16">Cytoplasmic side</orientation>
    </subcellularLocation>
    <subcellularLocation>
        <location evidence="2 16">Endoplasmic reticulum membrane</location>
        <topology evidence="2 16">Peripheral membrane protein</topology>
        <orientation evidence="2 16">Cytoplasmic side</orientation>
    </subcellularLocation>
    <subcellularLocation>
        <location evidence="16">Golgi apparatus membrane</location>
        <topology evidence="16">Peripheral membrane protein</topology>
        <orientation evidence="16">Cytoplasmic side</orientation>
    </subcellularLocation>
</comment>
<dbReference type="InterPro" id="IPR036175">
    <property type="entry name" value="Sec23/24_helical_dom_sf"/>
</dbReference>
<dbReference type="SUPFAM" id="SSF82754">
    <property type="entry name" value="C-terminal, gelsolin-like domain of Sec23/24"/>
    <property type="match status" value="1"/>
</dbReference>
<comment type="similarity">
    <text evidence="3 16">Belongs to the SEC23/SEC24 family. SEC23 subfamily.</text>
</comment>
<keyword evidence="11 16" id="KW-0653">Protein transport</keyword>
<evidence type="ECO:0000256" key="1">
    <source>
        <dbReference type="ARBA" id="ARBA00004299"/>
    </source>
</evidence>
<dbReference type="GO" id="GO:0008270">
    <property type="term" value="F:zinc ion binding"/>
    <property type="evidence" value="ECO:0007669"/>
    <property type="project" value="InterPro"/>
</dbReference>
<dbReference type="SUPFAM" id="SSF81995">
    <property type="entry name" value="beta-sandwich domain of Sec23/24"/>
    <property type="match status" value="1"/>
</dbReference>
<keyword evidence="8 16" id="KW-0256">Endoplasmic reticulum</keyword>
<dbReference type="Pfam" id="PF04810">
    <property type="entry name" value="zf-Sec23_Sec24"/>
    <property type="match status" value="1"/>
</dbReference>
<dbReference type="Gene3D" id="1.20.120.730">
    <property type="entry name" value="Sec23/Sec24 helical domain"/>
    <property type="match status" value="1"/>
</dbReference>
<evidence type="ECO:0000259" key="17">
    <source>
        <dbReference type="Pfam" id="PF00626"/>
    </source>
</evidence>
<dbReference type="PANTHER" id="PTHR11141">
    <property type="entry name" value="PROTEIN TRANSPORT PROTEIN SEC23"/>
    <property type="match status" value="1"/>
</dbReference>
<dbReference type="OMA" id="LFHGERE"/>
<dbReference type="Gene3D" id="2.60.40.1670">
    <property type="entry name" value="beta-sandwich domain of Sec23/24"/>
    <property type="match status" value="1"/>
</dbReference>
<dbReference type="STRING" id="379508.A5E5Y4"/>
<dbReference type="InterPro" id="IPR036174">
    <property type="entry name" value="Znf_Sec23_Sec24_sf"/>
</dbReference>
<dbReference type="InterPro" id="IPR036465">
    <property type="entry name" value="vWFA_dom_sf"/>
</dbReference>
<name>A5E5Y4_LODEL</name>
<comment type="function">
    <text evidence="15 16">Component of the coat protein complex II (COPII) which promotes the formation of transport vesicles from the endoplasmic reticulum (ER). The coat has two main functions, the physical deformation of the endoplasmic reticulum membrane into vesicles and the selection of cargo molecules.</text>
</comment>
<dbReference type="GeneID" id="5230809"/>
<dbReference type="Gene3D" id="2.30.30.380">
    <property type="entry name" value="Zn-finger domain of Sec23/24"/>
    <property type="match status" value="1"/>
</dbReference>
<evidence type="ECO:0000256" key="10">
    <source>
        <dbReference type="ARBA" id="ARBA00022892"/>
    </source>
</evidence>
<evidence type="ECO:0000259" key="21">
    <source>
        <dbReference type="Pfam" id="PF08033"/>
    </source>
</evidence>
<dbReference type="InterPro" id="IPR029006">
    <property type="entry name" value="ADF-H/Gelsolin-like_dom_sf"/>
</dbReference>
<dbReference type="SUPFAM" id="SSF82919">
    <property type="entry name" value="Zn-finger domain of Sec23/24"/>
    <property type="match status" value="1"/>
</dbReference>
<feature type="domain" description="Zinc finger Sec23/Sec24-type" evidence="18">
    <location>
        <begin position="55"/>
        <end position="91"/>
    </location>
</feature>
<evidence type="ECO:0000256" key="8">
    <source>
        <dbReference type="ARBA" id="ARBA00022824"/>
    </source>
</evidence>
<dbReference type="InterPro" id="IPR006895">
    <property type="entry name" value="Znf_Sec23_Sec24"/>
</dbReference>
<evidence type="ECO:0000256" key="6">
    <source>
        <dbReference type="ARBA" id="ARBA00022490"/>
    </source>
</evidence>
<evidence type="ECO:0000256" key="11">
    <source>
        <dbReference type="ARBA" id="ARBA00022927"/>
    </source>
</evidence>
<keyword evidence="23" id="KW-1185">Reference proteome</keyword>
<dbReference type="Pfam" id="PF04815">
    <property type="entry name" value="Sec23_helical"/>
    <property type="match status" value="1"/>
</dbReference>
<dbReference type="InterPro" id="IPR012990">
    <property type="entry name" value="Beta-sandwich_Sec23_24"/>
</dbReference>
<dbReference type="GO" id="GO:0070971">
    <property type="term" value="C:endoplasmic reticulum exit site"/>
    <property type="evidence" value="ECO:0007669"/>
    <property type="project" value="TreeGrafter"/>
</dbReference>
<dbReference type="InterPro" id="IPR006900">
    <property type="entry name" value="Sec23/24_helical_dom"/>
</dbReference>
<keyword evidence="10 16" id="KW-0931">ER-Golgi transport</keyword>
<evidence type="ECO:0000256" key="5">
    <source>
        <dbReference type="ARBA" id="ARBA00022448"/>
    </source>
</evidence>
<evidence type="ECO:0000256" key="3">
    <source>
        <dbReference type="ARBA" id="ARBA00009210"/>
    </source>
</evidence>
<dbReference type="GO" id="GO:0000139">
    <property type="term" value="C:Golgi membrane"/>
    <property type="evidence" value="ECO:0007669"/>
    <property type="project" value="UniProtKB-SubCell"/>
</dbReference>
<evidence type="ECO:0000259" key="20">
    <source>
        <dbReference type="Pfam" id="PF04815"/>
    </source>
</evidence>
<dbReference type="SUPFAM" id="SSF53300">
    <property type="entry name" value="vWA-like"/>
    <property type="match status" value="1"/>
</dbReference>
<accession>A5E5Y4</accession>
<proteinExistence type="inferred from homology"/>
<sequence length="824" mass="92003">MEFEKREDKDGVRLSWSSVPKSRLQNKRNVIPLAALYTPMNDKSETEVVDKSFLVSCRTCRSIINPYVQIVNNTQLWNCQFCGTSNQLPPTFNAQGEPVLHPSLNPGSTTIEYQTGRHSSLPPVFFYVVDTCFEGDDVESAFEQLKESLIISLSLLPEDALVGLITFGKHVSVHDLTSNDNISHTFSGSKTYTLEKVQSSLGILGSELSAAGLKHATQNGSQLPIGNAARRFVQPLNLVEYQLTSILENLVCNSFPRNNFSERPERCTGSAINVAALLLKSIFGDAHLTGGHLMVFMSGVCTLGPGKVVDKHLKTPLRSHHDIIKSQSVSIPSATSTSKISKFDVSLLKECKMFYHGITKLLIGLGLSCDLFIGSYDQVGLFEMDEVCYKTGGAVVMSDSFATAIFKQSFIKFFKKKEGEQEQEQEQEQGFGLLDMAFNATLEVKAATDIKVEGLIGQATSLPINKTTPANARMVAETDVGEGKTNSWKLCSLNPKSTFAIYLDKLDSMTTQTTYIQFLLHYQHPTGEIRLRVTTVPINVLPDSDNVNLEFGFDQEAALVLVARKAIEKLRIDSIHKKFATSAAIIKELDEEMISFCSRFGVFTQGMPDSFRLSSAYSLFPQFIYHLRRSPFINVFNSSPDETSYVRTLFMHEDLANSLLMIQPSLLSYDINTWGSSTDGNDLLEQEQEPEPVLLDSASLGHSKILLLDTFFHILIHHGSQVADWRNAGYHEQEEYAHFRDFLEAPKREALEILSERFPLPRFINCDEGGSQARFLMAKLNPSTSYATNVNHFYGTGDRMDVFTDDVSLQLYMDHVQRIITSKK</sequence>
<dbReference type="Pfam" id="PF04811">
    <property type="entry name" value="Sec23_trunk"/>
    <property type="match status" value="1"/>
</dbReference>
<keyword evidence="5 16" id="KW-0813">Transport</keyword>
<dbReference type="InterPro" id="IPR006896">
    <property type="entry name" value="Sec23/24_trunk_dom"/>
</dbReference>
<evidence type="ECO:0000256" key="9">
    <source>
        <dbReference type="ARBA" id="ARBA00022833"/>
    </source>
</evidence>
<feature type="domain" description="Gelsolin-like" evidence="17">
    <location>
        <begin position="688"/>
        <end position="776"/>
    </location>
</feature>
<evidence type="ECO:0000259" key="19">
    <source>
        <dbReference type="Pfam" id="PF04811"/>
    </source>
</evidence>
<dbReference type="FunFam" id="3.40.20.10:FF:000041">
    <property type="entry name" value="Protein transport protein SEC23"/>
    <property type="match status" value="1"/>
</dbReference>
<dbReference type="Proteomes" id="UP000001996">
    <property type="component" value="Unassembled WGS sequence"/>
</dbReference>
<dbReference type="Pfam" id="PF00626">
    <property type="entry name" value="Gelsolin"/>
    <property type="match status" value="1"/>
</dbReference>
<dbReference type="InterPro" id="IPR007123">
    <property type="entry name" value="Gelsolin-like_dom"/>
</dbReference>
<keyword evidence="13 16" id="KW-0472">Membrane</keyword>
<dbReference type="AlphaFoldDB" id="A5E5Y4"/>
<evidence type="ECO:0000256" key="2">
    <source>
        <dbReference type="ARBA" id="ARBA00004397"/>
    </source>
</evidence>
<evidence type="ECO:0000313" key="23">
    <source>
        <dbReference type="Proteomes" id="UP000001996"/>
    </source>
</evidence>
<dbReference type="Gene3D" id="3.40.50.410">
    <property type="entry name" value="von Willebrand factor, type A domain"/>
    <property type="match status" value="1"/>
</dbReference>
<dbReference type="HOGENOM" id="CLU_008658_0_0_1"/>
<feature type="domain" description="Sec23/Sec24 beta-sandwich" evidence="21">
    <location>
        <begin position="437"/>
        <end position="540"/>
    </location>
</feature>
<keyword evidence="14 16" id="KW-0968">Cytoplasmic vesicle</keyword>
<keyword evidence="6 16" id="KW-0963">Cytoplasm</keyword>
<evidence type="ECO:0000313" key="22">
    <source>
        <dbReference type="EMBL" id="EDK46842.1"/>
    </source>
</evidence>
<dbReference type="KEGG" id="lel:PVL30_005159"/>
<dbReference type="eggNOG" id="KOG1986">
    <property type="taxonomic scope" value="Eukaryota"/>
</dbReference>
<keyword evidence="7 16" id="KW-0479">Metal-binding</keyword>
<evidence type="ECO:0000256" key="14">
    <source>
        <dbReference type="ARBA" id="ARBA00023329"/>
    </source>
</evidence>
<dbReference type="GO" id="GO:0005096">
    <property type="term" value="F:GTPase activator activity"/>
    <property type="evidence" value="ECO:0007669"/>
    <property type="project" value="TreeGrafter"/>
</dbReference>
<feature type="domain" description="Sec23/Sec24 trunk" evidence="19">
    <location>
        <begin position="122"/>
        <end position="412"/>
    </location>
</feature>
<dbReference type="GO" id="GO:0090110">
    <property type="term" value="P:COPII-coated vesicle cargo loading"/>
    <property type="evidence" value="ECO:0007669"/>
    <property type="project" value="TreeGrafter"/>
</dbReference>
<evidence type="ECO:0000259" key="18">
    <source>
        <dbReference type="Pfam" id="PF04810"/>
    </source>
</evidence>
<dbReference type="InParanoid" id="A5E5Y4"/>
<feature type="domain" description="Sec23/Sec24 helical" evidence="20">
    <location>
        <begin position="554"/>
        <end position="659"/>
    </location>
</feature>
<gene>
    <name evidence="22" type="ORF">LELG_05023</name>
</gene>
<evidence type="ECO:0000256" key="4">
    <source>
        <dbReference type="ARBA" id="ARBA00021212"/>
    </source>
</evidence>
<dbReference type="GO" id="GO:0005789">
    <property type="term" value="C:endoplasmic reticulum membrane"/>
    <property type="evidence" value="ECO:0007669"/>
    <property type="project" value="UniProtKB-SubCell"/>
</dbReference>
<dbReference type="SUPFAM" id="SSF81811">
    <property type="entry name" value="Helical domain of Sec23/24"/>
    <property type="match status" value="1"/>
</dbReference>
<evidence type="ECO:0000256" key="12">
    <source>
        <dbReference type="ARBA" id="ARBA00023034"/>
    </source>
</evidence>
<dbReference type="GO" id="GO:0006886">
    <property type="term" value="P:intracellular protein transport"/>
    <property type="evidence" value="ECO:0007669"/>
    <property type="project" value="InterPro"/>
</dbReference>
<dbReference type="GO" id="GO:0030127">
    <property type="term" value="C:COPII vesicle coat"/>
    <property type="evidence" value="ECO:0007669"/>
    <property type="project" value="InterPro"/>
</dbReference>
<evidence type="ECO:0000256" key="13">
    <source>
        <dbReference type="ARBA" id="ARBA00023136"/>
    </source>
</evidence>
<dbReference type="OrthoDB" id="10256289at2759"/>
<organism evidence="22 23">
    <name type="scientific">Lodderomyces elongisporus (strain ATCC 11503 / CBS 2605 / JCM 1781 / NBRC 1676 / NRRL YB-4239)</name>
    <name type="common">Yeast</name>
    <name type="synonym">Saccharomyces elongisporus</name>
    <dbReference type="NCBI Taxonomy" id="379508"/>
    <lineage>
        <taxon>Eukaryota</taxon>
        <taxon>Fungi</taxon>
        <taxon>Dikarya</taxon>
        <taxon>Ascomycota</taxon>
        <taxon>Saccharomycotina</taxon>
        <taxon>Pichiomycetes</taxon>
        <taxon>Debaryomycetaceae</taxon>
        <taxon>Candida/Lodderomyces clade</taxon>
        <taxon>Lodderomyces</taxon>
    </lineage>
</organism>
<dbReference type="Gene3D" id="3.40.20.10">
    <property type="entry name" value="Severin"/>
    <property type="match status" value="1"/>
</dbReference>
<evidence type="ECO:0000256" key="15">
    <source>
        <dbReference type="ARBA" id="ARBA00025471"/>
    </source>
</evidence>
<protein>
    <recommendedName>
        <fullName evidence="4 16">Protein transport protein SEC23</fullName>
    </recommendedName>
</protein>
<dbReference type="InterPro" id="IPR036180">
    <property type="entry name" value="Gelsolin-like_dom_sf"/>
</dbReference>
<dbReference type="PANTHER" id="PTHR11141:SF0">
    <property type="entry name" value="PROTEIN TRANSPORT PROTEIN SEC23"/>
    <property type="match status" value="1"/>
</dbReference>
<dbReference type="InterPro" id="IPR037364">
    <property type="entry name" value="Sec23"/>
</dbReference>
<dbReference type="EMBL" id="CH981531">
    <property type="protein sequence ID" value="EDK46842.1"/>
    <property type="molecule type" value="Genomic_DNA"/>
</dbReference>
<keyword evidence="12 16" id="KW-0333">Golgi apparatus</keyword>
<dbReference type="VEuPathDB" id="FungiDB:LELG_05023"/>
<dbReference type="Pfam" id="PF08033">
    <property type="entry name" value="Sec23_BS"/>
    <property type="match status" value="1"/>
</dbReference>
<keyword evidence="9 16" id="KW-0862">Zinc</keyword>
<evidence type="ECO:0000256" key="16">
    <source>
        <dbReference type="RuleBase" id="RU365030"/>
    </source>
</evidence>